<keyword evidence="1" id="KW-0812">Transmembrane</keyword>
<organism evidence="2">
    <name type="scientific">Paenibacillus sp. AN1007</name>
    <dbReference type="NCBI Taxonomy" id="3151385"/>
    <lineage>
        <taxon>Bacteria</taxon>
        <taxon>Bacillati</taxon>
        <taxon>Bacillota</taxon>
        <taxon>Bacilli</taxon>
        <taxon>Bacillales</taxon>
        <taxon>Paenibacillaceae</taxon>
        <taxon>Paenibacillus</taxon>
    </lineage>
</organism>
<proteinExistence type="predicted"/>
<evidence type="ECO:0000313" key="2">
    <source>
        <dbReference type="EMBL" id="XCP95648.1"/>
    </source>
</evidence>
<sequence>MKGWISLNLKRFIAAAFSVSVAVITLAFYVSEHARSDSFNNNTVHASGEAQTLYPVNEAGETYGKPVDSIHPPDLIMAQGTDGKLGYVRSSELIGDDPATPEEAAKYQLTLDPKGRVIPLYEHDGITIIGEFKIGNP</sequence>
<evidence type="ECO:0000256" key="1">
    <source>
        <dbReference type="SAM" id="Phobius"/>
    </source>
</evidence>
<name>A0AAU8NGB6_9BACL</name>
<dbReference type="EMBL" id="CP159992">
    <property type="protein sequence ID" value="XCP95648.1"/>
    <property type="molecule type" value="Genomic_DNA"/>
</dbReference>
<dbReference type="RefSeq" id="WP_342552596.1">
    <property type="nucleotide sequence ID" value="NZ_CP159992.1"/>
</dbReference>
<reference evidence="2" key="1">
    <citation type="submission" date="2024-05" db="EMBL/GenBank/DDBJ databases">
        <title>Draft genome assemblies of 36 bacteria isolated from hibernating arctic ground squirrels.</title>
        <authorList>
            <person name="McKee H."/>
            <person name="Mullen L."/>
            <person name="Drown D.M."/>
            <person name="Duddleston K.N."/>
        </authorList>
    </citation>
    <scope>NUCLEOTIDE SEQUENCE</scope>
    <source>
        <strain evidence="2">AN1007</strain>
    </source>
</reference>
<gene>
    <name evidence="2" type="ORF">ABXS70_02615</name>
</gene>
<protein>
    <submittedName>
        <fullName evidence="2">Uncharacterized protein</fullName>
    </submittedName>
</protein>
<keyword evidence="1" id="KW-0472">Membrane</keyword>
<keyword evidence="1" id="KW-1133">Transmembrane helix</keyword>
<accession>A0AAU8NGB6</accession>
<dbReference type="AlphaFoldDB" id="A0AAU8NGB6"/>
<feature type="transmembrane region" description="Helical" evidence="1">
    <location>
        <begin position="12"/>
        <end position="30"/>
    </location>
</feature>